<dbReference type="Proteomes" id="UP000005408">
    <property type="component" value="Unassembled WGS sequence"/>
</dbReference>
<name>A0A8W8MXT4_MAGGI</name>
<accession>A0A8W8MXT4</accession>
<dbReference type="EnsemblMetazoa" id="G3819.13">
    <property type="protein sequence ID" value="G3819.13:cds"/>
    <property type="gene ID" value="G3819"/>
</dbReference>
<dbReference type="EnsemblMetazoa" id="G3819.1">
    <property type="protein sequence ID" value="G3819.1:cds"/>
    <property type="gene ID" value="G3819"/>
</dbReference>
<evidence type="ECO:0000256" key="1">
    <source>
        <dbReference type="SAM" id="Phobius"/>
    </source>
</evidence>
<dbReference type="EnsemblMetazoa" id="G3819.11">
    <property type="protein sequence ID" value="G3819.11:cds"/>
    <property type="gene ID" value="G3819"/>
</dbReference>
<dbReference type="EnsemblMetazoa" id="G3819.5">
    <property type="protein sequence ID" value="G3819.5:cds"/>
    <property type="gene ID" value="G3819"/>
</dbReference>
<keyword evidence="1" id="KW-0812">Transmembrane</keyword>
<protein>
    <submittedName>
        <fullName evidence="2">Uncharacterized protein</fullName>
    </submittedName>
</protein>
<dbReference type="EnsemblMetazoa" id="G3819.4">
    <property type="protein sequence ID" value="G3819.4:cds"/>
    <property type="gene ID" value="G3819"/>
</dbReference>
<feature type="transmembrane region" description="Helical" evidence="1">
    <location>
        <begin position="6"/>
        <end position="30"/>
    </location>
</feature>
<keyword evidence="1" id="KW-1133">Transmembrane helix</keyword>
<dbReference type="OMA" id="RVDTRRN"/>
<evidence type="ECO:0000313" key="2">
    <source>
        <dbReference type="EnsemblMetazoa" id="G3819.14:cds"/>
    </source>
</evidence>
<keyword evidence="1" id="KW-0472">Membrane</keyword>
<evidence type="ECO:0000313" key="3">
    <source>
        <dbReference type="Proteomes" id="UP000005408"/>
    </source>
</evidence>
<reference evidence="2" key="1">
    <citation type="submission" date="2022-08" db="UniProtKB">
        <authorList>
            <consortium name="EnsemblMetazoa"/>
        </authorList>
    </citation>
    <scope>IDENTIFICATION</scope>
    <source>
        <strain evidence="2">05x7-T-G4-1.051#20</strain>
    </source>
</reference>
<dbReference type="EnsemblMetazoa" id="G3819.7">
    <property type="protein sequence ID" value="G3819.7:cds"/>
    <property type="gene ID" value="G3819"/>
</dbReference>
<dbReference type="EnsemblMetazoa" id="G3819.6">
    <property type="protein sequence ID" value="G3819.6:cds"/>
    <property type="gene ID" value="G3819"/>
</dbReference>
<dbReference type="EnsemblMetazoa" id="G3819.10">
    <property type="protein sequence ID" value="G3819.10:cds"/>
    <property type="gene ID" value="G3819"/>
</dbReference>
<keyword evidence="3" id="KW-1185">Reference proteome</keyword>
<proteinExistence type="predicted"/>
<dbReference type="EnsemblMetazoa" id="G3819.14">
    <property type="protein sequence ID" value="G3819.14:cds"/>
    <property type="gene ID" value="G3819"/>
</dbReference>
<sequence>MDDFELLTVGIVGGIVVSTTLLIILCFLCYRKRNRQHIEDEASPYTNPTDTAVSKRSSTYATPYDQFKSDNGFIAVRNISQKKDPQYFNVDVQDGLCERVKPQRKGGGRGHREYFNVQIKGAKKKSKDSGKEYWDVHVNTNAAPPSTTGSAATVSAATVSAATGSDVTESSVEIPENDTAQVRVDTRRNNFPTPYSCIELP</sequence>
<dbReference type="EnsemblMetazoa" id="G3819.12">
    <property type="protein sequence ID" value="G3819.12:cds"/>
    <property type="gene ID" value="G3819"/>
</dbReference>
<dbReference type="OrthoDB" id="10442604at2759"/>
<dbReference type="EnsemblMetazoa" id="G3819.9">
    <property type="protein sequence ID" value="G3819.9:cds"/>
    <property type="gene ID" value="G3819"/>
</dbReference>
<organism evidence="2 3">
    <name type="scientific">Magallana gigas</name>
    <name type="common">Pacific oyster</name>
    <name type="synonym">Crassostrea gigas</name>
    <dbReference type="NCBI Taxonomy" id="29159"/>
    <lineage>
        <taxon>Eukaryota</taxon>
        <taxon>Metazoa</taxon>
        <taxon>Spiralia</taxon>
        <taxon>Lophotrochozoa</taxon>
        <taxon>Mollusca</taxon>
        <taxon>Bivalvia</taxon>
        <taxon>Autobranchia</taxon>
        <taxon>Pteriomorphia</taxon>
        <taxon>Ostreida</taxon>
        <taxon>Ostreoidea</taxon>
        <taxon>Ostreidae</taxon>
        <taxon>Magallana</taxon>
    </lineage>
</organism>
<dbReference type="AlphaFoldDB" id="A0A8W8MXT4"/>